<keyword evidence="10 12" id="KW-0238">DNA-binding</keyword>
<dbReference type="SMART" id="SM00400">
    <property type="entry name" value="ZnF_CHCC"/>
    <property type="match status" value="1"/>
</dbReference>
<evidence type="ECO:0000256" key="10">
    <source>
        <dbReference type="ARBA" id="ARBA00023125"/>
    </source>
</evidence>
<dbReference type="InterPro" id="IPR006295">
    <property type="entry name" value="DNA_primase_DnaG"/>
</dbReference>
<dbReference type="EC" id="2.7.7.101" evidence="12"/>
<comment type="caution">
    <text evidence="14">The sequence shown here is derived from an EMBL/GenBank/DDBJ whole genome shotgun (WGS) entry which is preliminary data.</text>
</comment>
<keyword evidence="11 12" id="KW-0804">Transcription</keyword>
<evidence type="ECO:0000256" key="5">
    <source>
        <dbReference type="ARBA" id="ARBA00022705"/>
    </source>
</evidence>
<comment type="caution">
    <text evidence="12">Lacks conserved residue(s) required for the propagation of feature annotation.</text>
</comment>
<dbReference type="SMART" id="SM00493">
    <property type="entry name" value="TOPRIM"/>
    <property type="match status" value="1"/>
</dbReference>
<dbReference type="InterPro" id="IPR034151">
    <property type="entry name" value="TOPRIM_DnaG_bac"/>
</dbReference>
<dbReference type="PANTHER" id="PTHR30313">
    <property type="entry name" value="DNA PRIMASE"/>
    <property type="match status" value="1"/>
</dbReference>
<comment type="similarity">
    <text evidence="12">Belongs to the DnaG primase family.</text>
</comment>
<evidence type="ECO:0000256" key="8">
    <source>
        <dbReference type="ARBA" id="ARBA00022833"/>
    </source>
</evidence>
<dbReference type="Pfam" id="PF08275">
    <property type="entry name" value="DNAG_N"/>
    <property type="match status" value="1"/>
</dbReference>
<evidence type="ECO:0000256" key="7">
    <source>
        <dbReference type="ARBA" id="ARBA00022771"/>
    </source>
</evidence>
<keyword evidence="15" id="KW-1185">Reference proteome</keyword>
<dbReference type="InterPro" id="IPR006171">
    <property type="entry name" value="TOPRIM_dom"/>
</dbReference>
<keyword evidence="6" id="KW-0479">Metal-binding</keyword>
<evidence type="ECO:0000256" key="9">
    <source>
        <dbReference type="ARBA" id="ARBA00022842"/>
    </source>
</evidence>
<organism evidence="14 15">
    <name type="scientific">Capnocytophaga genosp. AHN8471</name>
    <dbReference type="NCBI Taxonomy" id="327574"/>
    <lineage>
        <taxon>Bacteria</taxon>
        <taxon>Pseudomonadati</taxon>
        <taxon>Bacteroidota</taxon>
        <taxon>Flavobacteriia</taxon>
        <taxon>Flavobacteriales</taxon>
        <taxon>Flavobacteriaceae</taxon>
        <taxon>Capnocytophaga</taxon>
    </lineage>
</organism>
<dbReference type="InterPro" id="IPR036977">
    <property type="entry name" value="DNA_primase_Znf_CHC2"/>
</dbReference>
<dbReference type="PANTHER" id="PTHR30313:SF2">
    <property type="entry name" value="DNA PRIMASE"/>
    <property type="match status" value="1"/>
</dbReference>
<keyword evidence="9" id="KW-0460">Magnesium</keyword>
<dbReference type="InterPro" id="IPR002694">
    <property type="entry name" value="Znf_CHC2"/>
</dbReference>
<reference evidence="14 15" key="1">
    <citation type="submission" date="2021-01" db="EMBL/GenBank/DDBJ databases">
        <title>Evidence that Capnocytophaga endodontalis is a later homotypic synonym for Capnocytophaga genospecies AHN8471, and request for opinion on proposed recognition of strain AHN8471 as type strain of the species.</title>
        <authorList>
            <person name="Nicholson A.C."/>
            <person name="Hopper C.L."/>
            <person name="Gulvik C.A."/>
            <person name="Mcquiston J.R."/>
            <person name="Lau E.F."/>
        </authorList>
    </citation>
    <scope>NUCLEOTIDE SEQUENCE [LARGE SCALE GENOMIC DNA]</scope>
    <source>
        <strain evidence="14 15">AHN9576</strain>
    </source>
</reference>
<evidence type="ECO:0000313" key="14">
    <source>
        <dbReference type="EMBL" id="MBM0649642.1"/>
    </source>
</evidence>
<keyword evidence="8" id="KW-0862">Zinc</keyword>
<evidence type="ECO:0000256" key="6">
    <source>
        <dbReference type="ARBA" id="ARBA00022723"/>
    </source>
</evidence>
<dbReference type="SUPFAM" id="SSF57783">
    <property type="entry name" value="Zinc beta-ribbon"/>
    <property type="match status" value="1"/>
</dbReference>
<feature type="domain" description="Toprim" evidence="13">
    <location>
        <begin position="259"/>
        <end position="342"/>
    </location>
</feature>
<proteinExistence type="inferred from homology"/>
<dbReference type="InterPro" id="IPR050219">
    <property type="entry name" value="DnaG_primase"/>
</dbReference>
<evidence type="ECO:0000259" key="13">
    <source>
        <dbReference type="PROSITE" id="PS50880"/>
    </source>
</evidence>
<evidence type="ECO:0000313" key="15">
    <source>
        <dbReference type="Proteomes" id="UP000603506"/>
    </source>
</evidence>
<evidence type="ECO:0000256" key="12">
    <source>
        <dbReference type="HAMAP-Rule" id="MF_00974"/>
    </source>
</evidence>
<dbReference type="NCBIfam" id="TIGR01391">
    <property type="entry name" value="dnaG"/>
    <property type="match status" value="1"/>
</dbReference>
<evidence type="ECO:0000256" key="3">
    <source>
        <dbReference type="ARBA" id="ARBA00022679"/>
    </source>
</evidence>
<dbReference type="EMBL" id="JAEUAH010000002">
    <property type="protein sequence ID" value="MBM0649642.1"/>
    <property type="molecule type" value="Genomic_DNA"/>
</dbReference>
<keyword evidence="3 12" id="KW-0808">Transferase</keyword>
<keyword evidence="2 12" id="KW-0639">Primosome</keyword>
<dbReference type="Gene3D" id="3.40.1360.10">
    <property type="match status" value="1"/>
</dbReference>
<dbReference type="InterPro" id="IPR030846">
    <property type="entry name" value="DnaG_bac"/>
</dbReference>
<gene>
    <name evidence="12 14" type="primary">dnaG</name>
    <name evidence="14" type="ORF">JNB19_02530</name>
</gene>
<protein>
    <recommendedName>
        <fullName evidence="12">DNA primase</fullName>
        <ecNumber evidence="12">2.7.7.101</ecNumber>
    </recommendedName>
</protein>
<dbReference type="InterPro" id="IPR013264">
    <property type="entry name" value="DNAG_N"/>
</dbReference>
<keyword evidence="4 12" id="KW-0548">Nucleotidyltransferase</keyword>
<dbReference type="Gene3D" id="3.90.980.10">
    <property type="entry name" value="DNA primase, catalytic core, N-terminal domain"/>
    <property type="match status" value="1"/>
</dbReference>
<dbReference type="Pfam" id="PF01807">
    <property type="entry name" value="Zn_ribbon_DnaG"/>
    <property type="match status" value="1"/>
</dbReference>
<dbReference type="Proteomes" id="UP000603506">
    <property type="component" value="Unassembled WGS sequence"/>
</dbReference>
<name>A0ABS1YTB1_9FLAO</name>
<comment type="catalytic activity">
    <reaction evidence="12">
        <text>ssDNA + n NTP = ssDNA/pppN(pN)n-1 hybrid + (n-1) diphosphate.</text>
        <dbReference type="EC" id="2.7.7.101"/>
    </reaction>
</comment>
<keyword evidence="1 12" id="KW-0240">DNA-directed RNA polymerase</keyword>
<dbReference type="HAMAP" id="MF_00974">
    <property type="entry name" value="DNA_primase_DnaG"/>
    <property type="match status" value="1"/>
</dbReference>
<keyword evidence="5 12" id="KW-0235">DNA replication</keyword>
<sequence length="1082" mass="123794">MIKSSVIDKLYEADLCQAIGRVYTDASYKIRNNGTAEGCSPFKNERTPSFKVSNVKNIWKDFGSGKGGTSIIDFIQAYKGVDFLEAVKIACETLNVPIEYEKETDEQKEKRAQKQSLTQILKKTAEIYRQNFVSLPPESEAKKYMLSRNFTDEIVDNFGIGYALAGLYEAFKEQAIVSDGEALGLLRKNNQGNYYDFFKGRIIFPIADKYGHCVGFGGRILTNDKKQPKYINSAESDLFDKSNLLYGFHLARNTIANTGEVYLVEGYTDVMRMHQIGFTNTVATLGTALTPQHLAQLKKLCRKVIIFRDSDSAGRTAAERDLQLILQAGLFAELVVFPSEDKEDPDSIGQRPEAVELIKYSRNDAIVHLIGESYRAALDRYTEKHGESKKPLLLPEDKKNLTELAGKLVGCIPDDTTREAYTEQLKELFKIKIASKSEKVEKQYLKTPEIIIDMGEKNSNLSKPVGDGDGSLDFYLFPDEVENPYLYKNEIIEYGLFQHQNRIYTSAGKEGKEYFMSISNFSIEIVQHMQDEQFPMKLIRICNVHNTEKIFDVISDKINTLPSFKNVVTSYGNFSFSGTAAQHERLLRYLFDRMGNGRKIDVLGWQPEGFWVWNNKIVIPGEREELINKEGLFKLKNESYYIPSANRSYDKNIYKYGAQKKFKSFDTQMSIHNYFRQVYKVHRGYAITGILFGIGSLFQDIVVSCTGFFPILFYFGPASTGKDNICEAIQSFMGVPQTAIQLEGAASTIKAQIREFAQFSNGISQLSEYKRGNPQVDGIIKGLWDRRGYKRGSIESKVAVDEVPIISSTILTGNDYPSAEALISRLIWEEMESREFSEEEKKEYDKLKDIVRKGISGISNTFINQRTLFEERFLDTYRVNKIALGKLEKLQNVPTRIIDNLAVLHTIYNIFESQQFFPFGKADMIDHFEKIVENQRRKLDTDSPINKFWDCFLSCMRLTQGETLRIDVNIREEGGLLKFNFTTVFSIIQRQWFVQNRESAPSKAEMRKLIKECEAYKDEVKSIRINMEINCNTSAFLIDLNKVNIKEELMAEIELQRIRKPKTTYNNSNIPDAIVDEDDLPY</sequence>
<evidence type="ECO:0000256" key="4">
    <source>
        <dbReference type="ARBA" id="ARBA00022695"/>
    </source>
</evidence>
<evidence type="ECO:0000256" key="2">
    <source>
        <dbReference type="ARBA" id="ARBA00022515"/>
    </source>
</evidence>
<evidence type="ECO:0000256" key="11">
    <source>
        <dbReference type="ARBA" id="ARBA00023163"/>
    </source>
</evidence>
<dbReference type="Pfam" id="PF13155">
    <property type="entry name" value="Toprim_2"/>
    <property type="match status" value="1"/>
</dbReference>
<keyword evidence="7" id="KW-0863">Zinc-finger</keyword>
<comment type="subunit">
    <text evidence="12">Monomer. Interacts with DnaB.</text>
</comment>
<dbReference type="CDD" id="cd03364">
    <property type="entry name" value="TOPRIM_DnaG_primases"/>
    <property type="match status" value="1"/>
</dbReference>
<evidence type="ECO:0000256" key="1">
    <source>
        <dbReference type="ARBA" id="ARBA00022478"/>
    </source>
</evidence>
<dbReference type="InterPro" id="IPR037068">
    <property type="entry name" value="DNA_primase_core_N_sf"/>
</dbReference>
<accession>A0ABS1YTB1</accession>
<dbReference type="SUPFAM" id="SSF56731">
    <property type="entry name" value="DNA primase core"/>
    <property type="match status" value="1"/>
</dbReference>
<dbReference type="PROSITE" id="PS50880">
    <property type="entry name" value="TOPRIM"/>
    <property type="match status" value="1"/>
</dbReference>
<dbReference type="RefSeq" id="WP_203094388.1">
    <property type="nucleotide sequence ID" value="NZ_JAESPH010000022.1"/>
</dbReference>
<comment type="function">
    <text evidence="12">RNA polymerase that catalyzes the synthesis of short RNA molecules used as primers for DNA polymerase during DNA replication.</text>
</comment>
<dbReference type="Gene3D" id="3.90.580.10">
    <property type="entry name" value="Zinc finger, CHC2-type domain"/>
    <property type="match status" value="1"/>
</dbReference>